<proteinExistence type="predicted"/>
<keyword evidence="1" id="KW-0732">Signal</keyword>
<organism evidence="3 4">
    <name type="scientific">Aeriscardovia aeriphila</name>
    <dbReference type="NCBI Taxonomy" id="218139"/>
    <lineage>
        <taxon>Bacteria</taxon>
        <taxon>Bacillati</taxon>
        <taxon>Actinomycetota</taxon>
        <taxon>Actinomycetes</taxon>
        <taxon>Bifidobacteriales</taxon>
        <taxon>Bifidobacteriaceae</taxon>
        <taxon>Aeriscardovia</taxon>
    </lineage>
</organism>
<dbReference type="Gene3D" id="2.60.120.260">
    <property type="entry name" value="Galactose-binding domain-like"/>
    <property type="match status" value="1"/>
</dbReference>
<dbReference type="AlphaFoldDB" id="A0A921FVR4"/>
<evidence type="ECO:0000313" key="3">
    <source>
        <dbReference type="EMBL" id="HJF18404.1"/>
    </source>
</evidence>
<name>A0A921FVR4_9BIFI</name>
<evidence type="ECO:0000256" key="1">
    <source>
        <dbReference type="SAM" id="SignalP"/>
    </source>
</evidence>
<dbReference type="EMBL" id="DYWK01000006">
    <property type="protein sequence ID" value="HJF18404.1"/>
    <property type="molecule type" value="Genomic_DNA"/>
</dbReference>
<feature type="chain" id="PRO_5037586658" evidence="1">
    <location>
        <begin position="30"/>
        <end position="989"/>
    </location>
</feature>
<feature type="domain" description="Cadherin-like beta-sandwich-like" evidence="2">
    <location>
        <begin position="245"/>
        <end position="321"/>
    </location>
</feature>
<protein>
    <submittedName>
        <fullName evidence="3">Cadherin-like beta sandwich domain-containing protein</fullName>
    </submittedName>
</protein>
<feature type="signal peptide" evidence="1">
    <location>
        <begin position="1"/>
        <end position="29"/>
    </location>
</feature>
<reference evidence="3" key="2">
    <citation type="submission" date="2021-09" db="EMBL/GenBank/DDBJ databases">
        <authorList>
            <person name="Gilroy R."/>
        </authorList>
    </citation>
    <scope>NUCLEOTIDE SEQUENCE</scope>
    <source>
        <strain evidence="3">578</strain>
    </source>
</reference>
<dbReference type="InterPro" id="IPR025883">
    <property type="entry name" value="Cadherin-like_domain"/>
</dbReference>
<evidence type="ECO:0000259" key="2">
    <source>
        <dbReference type="Pfam" id="PF12733"/>
    </source>
</evidence>
<dbReference type="Proteomes" id="UP000715651">
    <property type="component" value="Unassembled WGS sequence"/>
</dbReference>
<gene>
    <name evidence="3" type="ORF">K8U78_04565</name>
</gene>
<dbReference type="Pfam" id="PF12733">
    <property type="entry name" value="Cadherin-like"/>
    <property type="match status" value="1"/>
</dbReference>
<reference evidence="3" key="1">
    <citation type="journal article" date="2021" name="PeerJ">
        <title>Extensive microbial diversity within the chicken gut microbiome revealed by metagenomics and culture.</title>
        <authorList>
            <person name="Gilroy R."/>
            <person name="Ravi A."/>
            <person name="Getino M."/>
            <person name="Pursley I."/>
            <person name="Horton D.L."/>
            <person name="Alikhan N.F."/>
            <person name="Baker D."/>
            <person name="Gharbi K."/>
            <person name="Hall N."/>
            <person name="Watson M."/>
            <person name="Adriaenssens E.M."/>
            <person name="Foster-Nyarko E."/>
            <person name="Jarju S."/>
            <person name="Secka A."/>
            <person name="Antonio M."/>
            <person name="Oren A."/>
            <person name="Chaudhuri R.R."/>
            <person name="La Ragione R."/>
            <person name="Hildebrand F."/>
            <person name="Pallen M.J."/>
        </authorList>
    </citation>
    <scope>NUCLEOTIDE SEQUENCE</scope>
    <source>
        <strain evidence="3">578</strain>
    </source>
</reference>
<sequence>MSIKKNTKIIAAIISAALSSTLFVTGVHAQPLGSFHPQVLWATSEEKQGESYPNGTIAALVDDDEGKLDEDKTFWTSQWKGSESPYPHAIALKNTSRSAVCGLQYTARPSYTGRYGEIQGNTNVPAVVSLFSSSNDPGNPAVKDAHWRKNVDPQHFLQTHLITQATLTATNNPQTISFSPVDDEVIILVGYRAAVASKKGMSASDIQLLPCIEVAHEKQEGAGKDLADLVALDTIPLGEPGNPTSFSSRNHTYTATTYAHTATVSVRAKGKPGTQVRVNGVVPDSHGRVSGIPVREGMNAITVSLTNEQGEAGSYVINVTKKNTDFSGNQLLPSIVRVNNMTDNQAELVTDGSLATSITIPSIKESAQWSQNVTGLDLRLSQESYVRKVLAWGEPIMKASAPSWHGGHSVAIAVKQGDQWKTVVTNASLTRDDNGLWYWDLNNYYRTSELRIWMNIPEIADPQTPPANKAQGLSVREVEVWGSDAPPARVNDCSDSEINTTDGKFTEKRGNRWINFNPQNARFGVNRAQSLALQYGIALPAWVPSQGYGRGIPDARELCASGGAFPMFYDRPLFNANLMSNLPTQTPWALAKAPSGANSMGGFSQPKDFLTEQMKPYASRLIDIQYGDEGGYSSSEVKRYANWFDWSKKNYPGAIVHSNQNLGMGWDSLANMRNYVRTAQPDLLSWDTYYFSAQSGPRPSAILSNMLNNSLWKTQRQAALEGLTGDGTQPILYGQYLDYNWDANVSASQKSIVPMVGLATGQKWFGLFRMEKNGYDRSSLFDVDGAPTTSFYEYADIFRSIRGYGEYLTALNNSYVSIKPGTYSDRSGLNLSGYKMGVFANSAQYNNEFGVKDVAVSNAGSVNGGLAGDVVLGYFDALPALSSEVKRSVFASSPAKEDKIKAIFVVNALTGDTEYPSAYLMPRTDNGSYTESAQNITLSITKPFEGAELMQVDPQTFAVSAAQIEHRDNQDVVVLNNVGGGQGRLLFWR</sequence>
<comment type="caution">
    <text evidence="3">The sequence shown here is derived from an EMBL/GenBank/DDBJ whole genome shotgun (WGS) entry which is preliminary data.</text>
</comment>
<evidence type="ECO:0000313" key="4">
    <source>
        <dbReference type="Proteomes" id="UP000715651"/>
    </source>
</evidence>
<accession>A0A921FVR4</accession>